<dbReference type="PROSITE" id="PS00168">
    <property type="entry name" value="TRP_SYNTHASE_BETA"/>
    <property type="match status" value="1"/>
</dbReference>
<feature type="modified residue" description="N6-(pyridoxal phosphate)lysine" evidence="11">
    <location>
        <position position="93"/>
    </location>
</feature>
<dbReference type="InterPro" id="IPR006654">
    <property type="entry name" value="Trp_synth_beta"/>
</dbReference>
<dbReference type="CDD" id="cd06446">
    <property type="entry name" value="Trp-synth_B"/>
    <property type="match status" value="1"/>
</dbReference>
<keyword evidence="6 11" id="KW-0822">Tryptophan biosynthesis</keyword>
<accession>A0ABT0M9Z0</accession>
<dbReference type="Pfam" id="PF00291">
    <property type="entry name" value="PALP"/>
    <property type="match status" value="1"/>
</dbReference>
<dbReference type="RefSeq" id="WP_249100156.1">
    <property type="nucleotide sequence ID" value="NZ_JAMAST010000005.1"/>
</dbReference>
<comment type="caution">
    <text evidence="13">The sequence shown here is derived from an EMBL/GenBank/DDBJ whole genome shotgun (WGS) entry which is preliminary data.</text>
</comment>
<evidence type="ECO:0000256" key="5">
    <source>
        <dbReference type="ARBA" id="ARBA00022605"/>
    </source>
</evidence>
<keyword evidence="14" id="KW-1185">Reference proteome</keyword>
<dbReference type="InterPro" id="IPR006653">
    <property type="entry name" value="Trp_synth_b_CS"/>
</dbReference>
<comment type="catalytic activity">
    <reaction evidence="10 11">
        <text>(1S,2R)-1-C-(indol-3-yl)glycerol 3-phosphate + L-serine = D-glyceraldehyde 3-phosphate + L-tryptophan + H2O</text>
        <dbReference type="Rhea" id="RHEA:10532"/>
        <dbReference type="ChEBI" id="CHEBI:15377"/>
        <dbReference type="ChEBI" id="CHEBI:33384"/>
        <dbReference type="ChEBI" id="CHEBI:57912"/>
        <dbReference type="ChEBI" id="CHEBI:58866"/>
        <dbReference type="ChEBI" id="CHEBI:59776"/>
        <dbReference type="EC" id="4.2.1.20"/>
    </reaction>
</comment>
<evidence type="ECO:0000313" key="14">
    <source>
        <dbReference type="Proteomes" id="UP001203004"/>
    </source>
</evidence>
<evidence type="ECO:0000313" key="13">
    <source>
        <dbReference type="EMBL" id="MCL1631685.1"/>
    </source>
</evidence>
<evidence type="ECO:0000259" key="12">
    <source>
        <dbReference type="Pfam" id="PF00291"/>
    </source>
</evidence>
<evidence type="ECO:0000256" key="1">
    <source>
        <dbReference type="ARBA" id="ARBA00001933"/>
    </source>
</evidence>
<dbReference type="PIRSF" id="PIRSF001413">
    <property type="entry name" value="Trp_syn_beta"/>
    <property type="match status" value="1"/>
</dbReference>
<gene>
    <name evidence="11 13" type="primary">trpB</name>
    <name evidence="13" type="ORF">M3N64_06945</name>
</gene>
<comment type="pathway">
    <text evidence="2 11">Amino-acid biosynthesis; L-tryptophan biosynthesis; L-tryptophan from chorismate: step 5/5.</text>
</comment>
<comment type="function">
    <text evidence="11">The beta subunit is responsible for the synthesis of L-tryptophan from indole and L-serine.</text>
</comment>
<comment type="subunit">
    <text evidence="4 11">Tetramer of two alpha and two beta chains.</text>
</comment>
<dbReference type="SUPFAM" id="SSF53686">
    <property type="entry name" value="Tryptophan synthase beta subunit-like PLP-dependent enzymes"/>
    <property type="match status" value="1"/>
</dbReference>
<name>A0ABT0M9Z0_9BACL</name>
<evidence type="ECO:0000256" key="11">
    <source>
        <dbReference type="HAMAP-Rule" id="MF_00133"/>
    </source>
</evidence>
<keyword evidence="5 11" id="KW-0028">Amino-acid biosynthesis</keyword>
<dbReference type="Proteomes" id="UP001203004">
    <property type="component" value="Unassembled WGS sequence"/>
</dbReference>
<keyword evidence="8 11" id="KW-0057">Aromatic amino acid biosynthesis</keyword>
<evidence type="ECO:0000256" key="3">
    <source>
        <dbReference type="ARBA" id="ARBA00009982"/>
    </source>
</evidence>
<evidence type="ECO:0000256" key="8">
    <source>
        <dbReference type="ARBA" id="ARBA00023141"/>
    </source>
</evidence>
<evidence type="ECO:0000256" key="6">
    <source>
        <dbReference type="ARBA" id="ARBA00022822"/>
    </source>
</evidence>
<dbReference type="Gene3D" id="3.40.50.1100">
    <property type="match status" value="2"/>
</dbReference>
<dbReference type="PANTHER" id="PTHR48077:SF3">
    <property type="entry name" value="TRYPTOPHAN SYNTHASE"/>
    <property type="match status" value="1"/>
</dbReference>
<sequence>MSKSMSTEAVTGKFGEFGGSYVPEALQRVLTKIAEAFDHYRDDPEFNQEFRHYLKEYVGRDNPLTLARNLTEQMGGARIYLKREDLNHTGAHKINNTIGQILLAKRMGAKRIIAETGAGQHGVATATVAALFGLPCTIYMGKYDTERQALNVFRMELLGAKVVPVEKGQGRLKDAVDAALEDLVENHETTYYLLGSAVGPHPYPTMVHYFQSVISEESKHQILEKEGRLPAAVIACVGGGSNAIGAFAHYLDEPSVRLIGVEPAEAASIAEGVPAVIHGFKCYALMDEHNNPKPTFSIAAGLDYPGVGPEHSYLKASGRGDYVTVTGKEALDAFLTLSKIEGIIPALESAHAVAYAMKFARTLPKDESVIVNLSGRGDKDVKQVFDMLQKQ</sequence>
<reference evidence="13 14" key="1">
    <citation type="submission" date="2022-05" db="EMBL/GenBank/DDBJ databases">
        <title>Sporolactobacillus sp nov CPB3-1, isolated from tree bark (Mangifera indica L.).</title>
        <authorList>
            <person name="Phuengjayaem S."/>
            <person name="Tanasupawat S."/>
        </authorList>
    </citation>
    <scope>NUCLEOTIDE SEQUENCE [LARGE SCALE GENOMIC DNA]</scope>
    <source>
        <strain evidence="13 14">CPB3-1</strain>
    </source>
</reference>
<evidence type="ECO:0000256" key="7">
    <source>
        <dbReference type="ARBA" id="ARBA00022898"/>
    </source>
</evidence>
<evidence type="ECO:0000256" key="9">
    <source>
        <dbReference type="ARBA" id="ARBA00023239"/>
    </source>
</evidence>
<dbReference type="PANTHER" id="PTHR48077">
    <property type="entry name" value="TRYPTOPHAN SYNTHASE-RELATED"/>
    <property type="match status" value="1"/>
</dbReference>
<evidence type="ECO:0000256" key="2">
    <source>
        <dbReference type="ARBA" id="ARBA00004733"/>
    </source>
</evidence>
<comment type="similarity">
    <text evidence="3 11">Belongs to the TrpB family.</text>
</comment>
<keyword evidence="9 11" id="KW-0456">Lyase</keyword>
<comment type="cofactor">
    <cofactor evidence="1 11">
        <name>pyridoxal 5'-phosphate</name>
        <dbReference type="ChEBI" id="CHEBI:597326"/>
    </cofactor>
</comment>
<keyword evidence="7 11" id="KW-0663">Pyridoxal phosphate</keyword>
<dbReference type="HAMAP" id="MF_00133">
    <property type="entry name" value="Trp_synth_beta"/>
    <property type="match status" value="1"/>
</dbReference>
<protein>
    <recommendedName>
        <fullName evidence="11">Tryptophan synthase beta chain</fullName>
        <ecNumber evidence="11">4.2.1.20</ecNumber>
    </recommendedName>
</protein>
<proteinExistence type="inferred from homology"/>
<dbReference type="InterPro" id="IPR023026">
    <property type="entry name" value="Trp_synth_beta/beta-like"/>
</dbReference>
<dbReference type="InterPro" id="IPR036052">
    <property type="entry name" value="TrpB-like_PALP_sf"/>
</dbReference>
<dbReference type="NCBIfam" id="TIGR00263">
    <property type="entry name" value="trpB"/>
    <property type="match status" value="1"/>
</dbReference>
<organism evidence="13 14">
    <name type="scientific">Sporolactobacillus mangiferae</name>
    <dbReference type="NCBI Taxonomy" id="2940498"/>
    <lineage>
        <taxon>Bacteria</taxon>
        <taxon>Bacillati</taxon>
        <taxon>Bacillota</taxon>
        <taxon>Bacilli</taxon>
        <taxon>Bacillales</taxon>
        <taxon>Sporolactobacillaceae</taxon>
        <taxon>Sporolactobacillus</taxon>
    </lineage>
</organism>
<dbReference type="GO" id="GO:0004834">
    <property type="term" value="F:tryptophan synthase activity"/>
    <property type="evidence" value="ECO:0007669"/>
    <property type="project" value="UniProtKB-EC"/>
</dbReference>
<evidence type="ECO:0000256" key="10">
    <source>
        <dbReference type="ARBA" id="ARBA00049047"/>
    </source>
</evidence>
<feature type="domain" description="Tryptophan synthase beta chain-like PALP" evidence="12">
    <location>
        <begin position="60"/>
        <end position="375"/>
    </location>
</feature>
<evidence type="ECO:0000256" key="4">
    <source>
        <dbReference type="ARBA" id="ARBA00011270"/>
    </source>
</evidence>
<dbReference type="InterPro" id="IPR001926">
    <property type="entry name" value="TrpB-like_PALP"/>
</dbReference>
<dbReference type="EC" id="4.2.1.20" evidence="11"/>
<dbReference type="EMBL" id="JAMAST010000005">
    <property type="protein sequence ID" value="MCL1631685.1"/>
    <property type="molecule type" value="Genomic_DNA"/>
</dbReference>